<gene>
    <name evidence="1" type="ORF">WMO40_20615</name>
</gene>
<dbReference type="EMBL" id="JBBMEW010000027">
    <property type="protein sequence ID" value="MEQ2529081.1"/>
    <property type="molecule type" value="Genomic_DNA"/>
</dbReference>
<organism evidence="1 2">
    <name type="scientific">Robertmurraya yapensis</name>
    <name type="common">ex Hitch et al 2024</name>
    <dbReference type="NCBI Taxonomy" id="3133160"/>
    <lineage>
        <taxon>Bacteria</taxon>
        <taxon>Bacillati</taxon>
        <taxon>Bacillota</taxon>
        <taxon>Bacilli</taxon>
        <taxon>Bacillales</taxon>
        <taxon>Bacillaceae</taxon>
        <taxon>Robertmurraya</taxon>
    </lineage>
</organism>
<reference evidence="1" key="1">
    <citation type="submission" date="2024-03" db="EMBL/GenBank/DDBJ databases">
        <title>Human intestinal bacterial collection.</title>
        <authorList>
            <person name="Pauvert C."/>
            <person name="Hitch T.C.A."/>
            <person name="Clavel T."/>
        </authorList>
    </citation>
    <scope>NUCLEOTIDE SEQUENCE</scope>
    <source>
        <strain evidence="1">CLA-AA-H227</strain>
    </source>
</reference>
<evidence type="ECO:0000313" key="2">
    <source>
        <dbReference type="Proteomes" id="UP001439875"/>
    </source>
</evidence>
<name>A0ACC6SG52_9BACI</name>
<comment type="caution">
    <text evidence="1">The sequence shown here is derived from an EMBL/GenBank/DDBJ whole genome shotgun (WGS) entry which is preliminary data.</text>
</comment>
<proteinExistence type="predicted"/>
<protein>
    <submittedName>
        <fullName evidence="1">Transcription termination/antitermination NusG family protein</fullName>
    </submittedName>
</protein>
<sequence length="224" mass="25783">MAYFAIHVKSGCERLVASHIEKVCIKRNRLDIEKVIVPLKTTINMTSKNIKKQIQPKFNAYIFISIGPANEKDYDQIDAEVYQLLKNASPHIRQILPHSLRREEYETFLESTHISEVEVIIPNTPLNTTENPPTLLNSIKTFSKNKYIQQRETFTKYIQSILNSKGKTVSIQFDDEKLSIVSNTKTMMELFTDTSSSIKDFVKNPLRTLLEIVVGYDKPIRNSC</sequence>
<dbReference type="Proteomes" id="UP001439875">
    <property type="component" value="Unassembled WGS sequence"/>
</dbReference>
<accession>A0ACC6SG52</accession>
<keyword evidence="2" id="KW-1185">Reference proteome</keyword>
<evidence type="ECO:0000313" key="1">
    <source>
        <dbReference type="EMBL" id="MEQ2529081.1"/>
    </source>
</evidence>